<dbReference type="AlphaFoldDB" id="A0A653KXC5"/>
<evidence type="ECO:0000313" key="1">
    <source>
        <dbReference type="EMBL" id="VXA83169.1"/>
    </source>
</evidence>
<evidence type="ECO:0000313" key="2">
    <source>
        <dbReference type="Proteomes" id="UP000439123"/>
    </source>
</evidence>
<name>A0A653KXC5_AERVE</name>
<proteinExistence type="predicted"/>
<dbReference type="EMBL" id="CABWLC010000007">
    <property type="protein sequence ID" value="VXA83169.1"/>
    <property type="molecule type" value="Genomic_DNA"/>
</dbReference>
<reference evidence="1 2" key="1">
    <citation type="submission" date="2019-10" db="EMBL/GenBank/DDBJ databases">
        <authorList>
            <person name="Karimi E."/>
        </authorList>
    </citation>
    <scope>NUCLEOTIDE SEQUENCE [LARGE SCALE GENOMIC DNA]</scope>
    <source>
        <strain evidence="1">Aeromonas sp. 8C</strain>
    </source>
</reference>
<dbReference type="Proteomes" id="UP000439123">
    <property type="component" value="Unassembled WGS sequence"/>
</dbReference>
<protein>
    <submittedName>
        <fullName evidence="1">Uncharacterized protein</fullName>
    </submittedName>
</protein>
<gene>
    <name evidence="1" type="ORF">AERO8C_150027</name>
</gene>
<sequence length="74" mass="7616">MITTDDNPGDSAPAADVEVTSLLTRLGAAPPDPSSPDAGVLPWAAWAALLFWLHQGGGVHLEIPCVGLHCQSSL</sequence>
<organism evidence="1 2">
    <name type="scientific">Aeromonas veronii</name>
    <dbReference type="NCBI Taxonomy" id="654"/>
    <lineage>
        <taxon>Bacteria</taxon>
        <taxon>Pseudomonadati</taxon>
        <taxon>Pseudomonadota</taxon>
        <taxon>Gammaproteobacteria</taxon>
        <taxon>Aeromonadales</taxon>
        <taxon>Aeromonadaceae</taxon>
        <taxon>Aeromonas</taxon>
    </lineage>
</organism>
<accession>A0A653KXC5</accession>